<dbReference type="SMART" id="SM00338">
    <property type="entry name" value="BRLZ"/>
    <property type="match status" value="1"/>
</dbReference>
<dbReference type="Pfam" id="PF11905">
    <property type="entry name" value="DUF3425"/>
    <property type="match status" value="1"/>
</dbReference>
<dbReference type="RefSeq" id="XP_016249557.1">
    <property type="nucleotide sequence ID" value="XM_016392038.1"/>
</dbReference>
<dbReference type="SUPFAM" id="SSF57959">
    <property type="entry name" value="Leucine zipper domain"/>
    <property type="match status" value="1"/>
</dbReference>
<dbReference type="GO" id="GO:0003700">
    <property type="term" value="F:DNA-binding transcription factor activity"/>
    <property type="evidence" value="ECO:0007669"/>
    <property type="project" value="InterPro"/>
</dbReference>
<accession>A0A0D1ZN06</accession>
<dbReference type="VEuPathDB" id="FungiDB:PV07_05160"/>
<organism evidence="3 4">
    <name type="scientific">Cladophialophora immunda</name>
    <dbReference type="NCBI Taxonomy" id="569365"/>
    <lineage>
        <taxon>Eukaryota</taxon>
        <taxon>Fungi</taxon>
        <taxon>Dikarya</taxon>
        <taxon>Ascomycota</taxon>
        <taxon>Pezizomycotina</taxon>
        <taxon>Eurotiomycetes</taxon>
        <taxon>Chaetothyriomycetidae</taxon>
        <taxon>Chaetothyriales</taxon>
        <taxon>Herpotrichiellaceae</taxon>
        <taxon>Cladophialophora</taxon>
    </lineage>
</organism>
<dbReference type="EMBL" id="KN847042">
    <property type="protein sequence ID" value="KIW29341.1"/>
    <property type="molecule type" value="Genomic_DNA"/>
</dbReference>
<evidence type="ECO:0000259" key="2">
    <source>
        <dbReference type="PROSITE" id="PS00036"/>
    </source>
</evidence>
<proteinExistence type="predicted"/>
<dbReference type="InterPro" id="IPR021833">
    <property type="entry name" value="DUF3425"/>
</dbReference>
<dbReference type="Proteomes" id="UP000054466">
    <property type="component" value="Unassembled WGS sequence"/>
</dbReference>
<feature type="region of interest" description="Disordered" evidence="1">
    <location>
        <begin position="103"/>
        <end position="144"/>
    </location>
</feature>
<dbReference type="CDD" id="cd14688">
    <property type="entry name" value="bZIP_YAP"/>
    <property type="match status" value="1"/>
</dbReference>
<protein>
    <recommendedName>
        <fullName evidence="2">BZIP domain-containing protein</fullName>
    </recommendedName>
</protein>
<dbReference type="HOGENOM" id="CLU_038488_0_0_1"/>
<dbReference type="PROSITE" id="PS00036">
    <property type="entry name" value="BZIP_BASIC"/>
    <property type="match status" value="1"/>
</dbReference>
<evidence type="ECO:0000313" key="3">
    <source>
        <dbReference type="EMBL" id="KIW29341.1"/>
    </source>
</evidence>
<sequence>MTPQPSGKTKRGSATESDLKSEKRKVRNRISQQAFRARQSLKVQELEERLQDMTRPDAARMAELQDQNTALRDQLLECHKKLTSFEVSIQDLKRQTAQVLGIANTGEQKSKDRRYKQRESEGDSSPGDLSTVPEVLGGDMIASPPRAGSEYLGSDRSMTHAEAELVDKNALPSPTTTFDSRNWVSAVDESNKNISQNLFTTATSPPSAPVPAESFQVQTTNWDKLPTHPPLYGMSVDPPDSSLKAYHNIMDSLAFVADGPHPQPLLSNSLFSDHINALEYCCRQDTVGPNGSIVVDPYMAKAVHFLLSSFVKVSWSTMTAWHTYTKALTPLSDIMLWRLTKSRKAYLNIPPSYRPTKLQISTRYPSIIDWAPWPSLRDRLITLHSANPRLDELICEIGNAYVVQTDLSELVALPQSVYGYIGVWDLVRAINPNPQHLSNGRSAFETSETFSNPQKGWLEGFSTFQDALNHIDLDDDENASLPALNAQALFSSRSLAIQAFKLLGMDQGASSFCLAPSFFLRHPELYDNQVNLMACGVALKPDTEELFPAPGELDADVMSRYKSLSKYALSVANAPTLTRANDCMHQSC</sequence>
<evidence type="ECO:0000313" key="4">
    <source>
        <dbReference type="Proteomes" id="UP000054466"/>
    </source>
</evidence>
<feature type="compositionally biased region" description="Polar residues" evidence="1">
    <location>
        <begin position="1"/>
        <end position="16"/>
    </location>
</feature>
<dbReference type="Gene3D" id="1.20.5.170">
    <property type="match status" value="1"/>
</dbReference>
<name>A0A0D1ZN06_9EURO</name>
<dbReference type="InterPro" id="IPR046347">
    <property type="entry name" value="bZIP_sf"/>
</dbReference>
<dbReference type="GeneID" id="27344354"/>
<gene>
    <name evidence="3" type="ORF">PV07_05160</name>
</gene>
<reference evidence="3 4" key="1">
    <citation type="submission" date="2015-01" db="EMBL/GenBank/DDBJ databases">
        <title>The Genome Sequence of Cladophialophora immunda CBS83496.</title>
        <authorList>
            <consortium name="The Broad Institute Genomics Platform"/>
            <person name="Cuomo C."/>
            <person name="de Hoog S."/>
            <person name="Gorbushina A."/>
            <person name="Stielow B."/>
            <person name="Teixiera M."/>
            <person name="Abouelleil A."/>
            <person name="Chapman S.B."/>
            <person name="Priest M."/>
            <person name="Young S.K."/>
            <person name="Wortman J."/>
            <person name="Nusbaum C."/>
            <person name="Birren B."/>
        </authorList>
    </citation>
    <scope>NUCLEOTIDE SEQUENCE [LARGE SCALE GENOMIC DNA]</scope>
    <source>
        <strain evidence="3 4">CBS 83496</strain>
    </source>
</reference>
<keyword evidence="4" id="KW-1185">Reference proteome</keyword>
<evidence type="ECO:0000256" key="1">
    <source>
        <dbReference type="SAM" id="MobiDB-lite"/>
    </source>
</evidence>
<feature type="domain" description="BZIP" evidence="2">
    <location>
        <begin position="23"/>
        <end position="38"/>
    </location>
</feature>
<dbReference type="InterPro" id="IPR004827">
    <property type="entry name" value="bZIP"/>
</dbReference>
<dbReference type="OrthoDB" id="10261951at2759"/>
<dbReference type="AlphaFoldDB" id="A0A0D1ZN06"/>
<dbReference type="PANTHER" id="PTHR37012">
    <property type="entry name" value="B-ZIP TRANSCRIPTION FACTOR (EUROFUNG)-RELATED"/>
    <property type="match status" value="1"/>
</dbReference>
<dbReference type="PANTHER" id="PTHR37012:SF2">
    <property type="entry name" value="BZIP DOMAIN-CONTAINING PROTEIN-RELATED"/>
    <property type="match status" value="1"/>
</dbReference>
<feature type="region of interest" description="Disordered" evidence="1">
    <location>
        <begin position="1"/>
        <end position="39"/>
    </location>
</feature>